<organism evidence="1">
    <name type="scientific">Hexamita inflata</name>
    <dbReference type="NCBI Taxonomy" id="28002"/>
    <lineage>
        <taxon>Eukaryota</taxon>
        <taxon>Metamonada</taxon>
        <taxon>Diplomonadida</taxon>
        <taxon>Hexamitidae</taxon>
        <taxon>Hexamitinae</taxon>
        <taxon>Hexamita</taxon>
    </lineage>
</organism>
<protein>
    <recommendedName>
        <fullName evidence="4">DUF659 domain-containing protein</fullName>
    </recommendedName>
</protein>
<dbReference type="SUPFAM" id="SSF53098">
    <property type="entry name" value="Ribonuclease H-like"/>
    <property type="match status" value="1"/>
</dbReference>
<dbReference type="AlphaFoldDB" id="A0AA86U6K4"/>
<dbReference type="EMBL" id="CATOUU010000667">
    <property type="protein sequence ID" value="CAI9939762.1"/>
    <property type="molecule type" value="Genomic_DNA"/>
</dbReference>
<name>A0AA86U6K4_9EUKA</name>
<gene>
    <name evidence="1" type="ORF">HINF_LOCUS27407</name>
    <name evidence="2" type="ORF">HINF_LOCUS45490</name>
</gene>
<dbReference type="EMBL" id="CAXDID020000197">
    <property type="protein sequence ID" value="CAL6053634.1"/>
    <property type="molecule type" value="Genomic_DNA"/>
</dbReference>
<sequence>MEIQRTQFDIYPEMSYDLARKAAVMMLDAWQDKQGRHLYCFLIRTDERVHFVGLRTTEESQHSLWLAQEISDIVNEVEATKRIRIAGIIFDNAAYNHAAFKLLQGQQVKRWQGHEQEALQNVRVHPMIGLSCAAHTVNLCLTDYVIQYNLVAEIREQCRIHNFKVSYTCTRWYSLAYNLQELVDDGCDHLSRHLKVIKLTSAALSQIEGSSCDQTKLFRVLKELKEDLRRFQWQEAEVLYDIIVGREKKLLQTQKLIQQLVKAINPANQVDEILLKKYVYAVNDLLGLRINPLSIIHHKKETNAFLNDQELLTFYEIRHIEVYYFLKICQCLVVSEADVERLFSYLKRTTGNHLRQRMSVDTYNVKIHNSNKITEEDDIEFLPGM</sequence>
<reference evidence="2 3" key="2">
    <citation type="submission" date="2024-07" db="EMBL/GenBank/DDBJ databases">
        <authorList>
            <person name="Akdeniz Z."/>
        </authorList>
    </citation>
    <scope>NUCLEOTIDE SEQUENCE [LARGE SCALE GENOMIC DNA]</scope>
</reference>
<comment type="caution">
    <text evidence="1">The sequence shown here is derived from an EMBL/GenBank/DDBJ whole genome shotgun (WGS) entry which is preliminary data.</text>
</comment>
<evidence type="ECO:0000313" key="1">
    <source>
        <dbReference type="EMBL" id="CAI9939762.1"/>
    </source>
</evidence>
<keyword evidence="3" id="KW-1185">Reference proteome</keyword>
<accession>A0AA86U6K4</accession>
<evidence type="ECO:0008006" key="4">
    <source>
        <dbReference type="Google" id="ProtNLM"/>
    </source>
</evidence>
<reference evidence="1" key="1">
    <citation type="submission" date="2023-06" db="EMBL/GenBank/DDBJ databases">
        <authorList>
            <person name="Kurt Z."/>
        </authorList>
    </citation>
    <scope>NUCLEOTIDE SEQUENCE</scope>
</reference>
<proteinExistence type="predicted"/>
<evidence type="ECO:0000313" key="3">
    <source>
        <dbReference type="Proteomes" id="UP001642409"/>
    </source>
</evidence>
<evidence type="ECO:0000313" key="2">
    <source>
        <dbReference type="EMBL" id="CAL6053634.1"/>
    </source>
</evidence>
<dbReference type="InterPro" id="IPR012337">
    <property type="entry name" value="RNaseH-like_sf"/>
</dbReference>
<dbReference type="Proteomes" id="UP001642409">
    <property type="component" value="Unassembled WGS sequence"/>
</dbReference>